<protein>
    <submittedName>
        <fullName evidence="1">Uncharacterized protein</fullName>
    </submittedName>
</protein>
<gene>
    <name evidence="1" type="primary">NCL1_20180</name>
    <name evidence="1" type="ORF">NPIL_101081</name>
</gene>
<keyword evidence="2" id="KW-1185">Reference proteome</keyword>
<name>A0A8X6QX38_NEPPI</name>
<dbReference type="OrthoDB" id="6429724at2759"/>
<proteinExistence type="predicted"/>
<accession>A0A8X6QX38</accession>
<evidence type="ECO:0000313" key="1">
    <source>
        <dbReference type="EMBL" id="GFU44088.1"/>
    </source>
</evidence>
<reference evidence="1" key="1">
    <citation type="submission" date="2020-08" db="EMBL/GenBank/DDBJ databases">
        <title>Multicomponent nature underlies the extraordinary mechanical properties of spider dragline silk.</title>
        <authorList>
            <person name="Kono N."/>
            <person name="Nakamura H."/>
            <person name="Mori M."/>
            <person name="Yoshida Y."/>
            <person name="Ohtoshi R."/>
            <person name="Malay A.D."/>
            <person name="Moran D.A.P."/>
            <person name="Tomita M."/>
            <person name="Numata K."/>
            <person name="Arakawa K."/>
        </authorList>
    </citation>
    <scope>NUCLEOTIDE SEQUENCE</scope>
</reference>
<evidence type="ECO:0000313" key="2">
    <source>
        <dbReference type="Proteomes" id="UP000887013"/>
    </source>
</evidence>
<sequence>MLTGNPCAGGPTRPSGHTNFCCTGGHTPPCNANITCSHRQQKLPSDFVGPFKAFNPPGWREPAVGNQERGDVPYLPSYLDPLNPVSKLASGKCDNLFMRGPFFRGVSETHDQFVNREIVSPQIFHEFVRHYEEPGMKYDKSITQTDFVPPKPMLPRDKFPCLKEQPSEPQYVPQRPQLKTIHAKELEFKLAEPQLVYIDKEPEQKLTTEAEDNYVCYQKQKTENKPKDYIPPKNELFTERLLNTHACPYGFPREFICDGNEYETDGIRRQNKCPEKTPWLLFPRNYEFPNGYMILPSNAQECQCPTQQEQCRYQKSQQFQDTMQSYRCNSPSHHYKFYPVLDQCQHKQCNC</sequence>
<comment type="caution">
    <text evidence="1">The sequence shown here is derived from an EMBL/GenBank/DDBJ whole genome shotgun (WGS) entry which is preliminary data.</text>
</comment>
<dbReference type="EMBL" id="BMAW01036457">
    <property type="protein sequence ID" value="GFU44088.1"/>
    <property type="molecule type" value="Genomic_DNA"/>
</dbReference>
<dbReference type="AlphaFoldDB" id="A0A8X6QX38"/>
<organism evidence="1 2">
    <name type="scientific">Nephila pilipes</name>
    <name type="common">Giant wood spider</name>
    <name type="synonym">Nephila maculata</name>
    <dbReference type="NCBI Taxonomy" id="299642"/>
    <lineage>
        <taxon>Eukaryota</taxon>
        <taxon>Metazoa</taxon>
        <taxon>Ecdysozoa</taxon>
        <taxon>Arthropoda</taxon>
        <taxon>Chelicerata</taxon>
        <taxon>Arachnida</taxon>
        <taxon>Araneae</taxon>
        <taxon>Araneomorphae</taxon>
        <taxon>Entelegynae</taxon>
        <taxon>Araneoidea</taxon>
        <taxon>Nephilidae</taxon>
        <taxon>Nephila</taxon>
    </lineage>
</organism>
<dbReference type="Proteomes" id="UP000887013">
    <property type="component" value="Unassembled WGS sequence"/>
</dbReference>